<sequence length="520" mass="55333">MSAESGSGERNAVSRRRALQLGGGLAVAGIGAACSSTGTKGAGGAEIGPTSAQVAGYAAAQQRRYPQGRVIDHTLSAAPGALDIGGTISQGWTYNGQMPGPILRGAVGDRLRVQVHNGLPEPTTVHWHGLAVPNDMDGVPRVTQPPIDAGRDFRYEFVLPEPGTYWYHSHANLQRGRGLYGALLIDEPNEPGDYDVEFTVLLADWLLDATPPQVFSALKRGGRRSGAPSGGPSPDEGASRTWEIPAMGAMPSPLLGSDSGDVRFPVYLLNGRQPSAPVTLTAKPSQRARIRVINAAQDTVFRVALGGHRITVTHSDGWPVVPVDGDAVLIGMGERYDLRTTLADGVFPLVAAAEGKNARAFGLVRTGAGAAPAPTVTPPQLSGRVLTLIDLIAAPSVRLPAKKIDTSLSGKLGGDMQRYDWTINGRSYPKDEPLVVHPGQRVRLTFSNEKAMYHPMHLHGHTFAVARPDWAGPRKDTVIVLPGQNVVVDFDTDNPGQWFTHCHNEYHLAAGMATVVSYRT</sequence>
<evidence type="ECO:0000259" key="7">
    <source>
        <dbReference type="Pfam" id="PF07732"/>
    </source>
</evidence>
<evidence type="ECO:0000256" key="3">
    <source>
        <dbReference type="ARBA" id="ARBA00023008"/>
    </source>
</evidence>
<feature type="compositionally biased region" description="Low complexity" evidence="4">
    <location>
        <begin position="225"/>
        <end position="234"/>
    </location>
</feature>
<dbReference type="RefSeq" id="WP_050790183.1">
    <property type="nucleotide sequence ID" value="NZ_MVIJ01000075.1"/>
</dbReference>
<feature type="domain" description="Plastocyanin-like" evidence="6">
    <location>
        <begin position="413"/>
        <end position="517"/>
    </location>
</feature>
<dbReference type="OrthoDB" id="345021at2"/>
<evidence type="ECO:0000313" key="9">
    <source>
        <dbReference type="Proteomes" id="UP000192601"/>
    </source>
</evidence>
<reference evidence="8 9" key="1">
    <citation type="submission" date="2017-02" db="EMBL/GenBank/DDBJ databases">
        <title>The new phylogeny of genus Mycobacterium.</title>
        <authorList>
            <person name="Tortoli E."/>
            <person name="Trovato A."/>
            <person name="Cirillo D.M."/>
        </authorList>
    </citation>
    <scope>NUCLEOTIDE SEQUENCE [LARGE SCALE GENOMIC DNA]</scope>
    <source>
        <strain evidence="8 9">DSM 43992</strain>
    </source>
</reference>
<evidence type="ECO:0000313" key="8">
    <source>
        <dbReference type="EMBL" id="ORB68113.1"/>
    </source>
</evidence>
<keyword evidence="2" id="KW-0560">Oxidoreductase</keyword>
<dbReference type="InterPro" id="IPR008972">
    <property type="entry name" value="Cupredoxin"/>
</dbReference>
<dbReference type="STRING" id="1783.BST44_27110"/>
<dbReference type="SUPFAM" id="SSF49503">
    <property type="entry name" value="Cupredoxins"/>
    <property type="match status" value="3"/>
</dbReference>
<dbReference type="GO" id="GO:0016491">
    <property type="term" value="F:oxidoreductase activity"/>
    <property type="evidence" value="ECO:0007669"/>
    <property type="project" value="UniProtKB-KW"/>
</dbReference>
<evidence type="ECO:0000256" key="2">
    <source>
        <dbReference type="ARBA" id="ARBA00023002"/>
    </source>
</evidence>
<feature type="domain" description="Plastocyanin-like" evidence="7">
    <location>
        <begin position="86"/>
        <end position="189"/>
    </location>
</feature>
<evidence type="ECO:0000259" key="6">
    <source>
        <dbReference type="Pfam" id="PF07731"/>
    </source>
</evidence>
<dbReference type="Proteomes" id="UP000192601">
    <property type="component" value="Unassembled WGS sequence"/>
</dbReference>
<dbReference type="PROSITE" id="PS00079">
    <property type="entry name" value="MULTICOPPER_OXIDASE1"/>
    <property type="match status" value="1"/>
</dbReference>
<proteinExistence type="predicted"/>
<gene>
    <name evidence="8" type="ORF">BST44_27110</name>
</gene>
<dbReference type="PROSITE" id="PS51318">
    <property type="entry name" value="TAT"/>
    <property type="match status" value="1"/>
</dbReference>
<dbReference type="InterPro" id="IPR002355">
    <property type="entry name" value="Cu_oxidase_Cu_BS"/>
</dbReference>
<feature type="region of interest" description="Disordered" evidence="4">
    <location>
        <begin position="217"/>
        <end position="240"/>
    </location>
</feature>
<dbReference type="InterPro" id="IPR033138">
    <property type="entry name" value="Cu_oxidase_CS"/>
</dbReference>
<dbReference type="Gene3D" id="2.60.40.420">
    <property type="entry name" value="Cupredoxins - blue copper proteins"/>
    <property type="match status" value="3"/>
</dbReference>
<dbReference type="InterPro" id="IPR001117">
    <property type="entry name" value="Cu-oxidase_2nd"/>
</dbReference>
<evidence type="ECO:0000256" key="4">
    <source>
        <dbReference type="SAM" id="MobiDB-lite"/>
    </source>
</evidence>
<dbReference type="PANTHER" id="PTHR11709">
    <property type="entry name" value="MULTI-COPPER OXIDASE"/>
    <property type="match status" value="1"/>
</dbReference>
<dbReference type="GO" id="GO:0005507">
    <property type="term" value="F:copper ion binding"/>
    <property type="evidence" value="ECO:0007669"/>
    <property type="project" value="InterPro"/>
</dbReference>
<keyword evidence="9" id="KW-1185">Reference proteome</keyword>
<dbReference type="Pfam" id="PF00394">
    <property type="entry name" value="Cu-oxidase"/>
    <property type="match status" value="1"/>
</dbReference>
<keyword evidence="1" id="KW-0479">Metal-binding</keyword>
<evidence type="ECO:0000256" key="1">
    <source>
        <dbReference type="ARBA" id="ARBA00022723"/>
    </source>
</evidence>
<dbReference type="InterPro" id="IPR006311">
    <property type="entry name" value="TAT_signal"/>
</dbReference>
<dbReference type="CDD" id="cd13870">
    <property type="entry name" value="CuRO_2_CopA_like_1"/>
    <property type="match status" value="1"/>
</dbReference>
<accession>A0A1X0JYY9</accession>
<dbReference type="InterPro" id="IPR011707">
    <property type="entry name" value="Cu-oxidase-like_N"/>
</dbReference>
<dbReference type="PANTHER" id="PTHR11709:SF394">
    <property type="entry name" value="FI03373P-RELATED"/>
    <property type="match status" value="1"/>
</dbReference>
<dbReference type="InterPro" id="IPR034279">
    <property type="entry name" value="CuRO_3_CopA"/>
</dbReference>
<dbReference type="InterPro" id="IPR011706">
    <property type="entry name" value="Cu-oxidase_C"/>
</dbReference>
<dbReference type="PROSITE" id="PS00080">
    <property type="entry name" value="MULTICOPPER_OXIDASE2"/>
    <property type="match status" value="1"/>
</dbReference>
<keyword evidence="3" id="KW-0186">Copper</keyword>
<comment type="caution">
    <text evidence="8">The sequence shown here is derived from an EMBL/GenBank/DDBJ whole genome shotgun (WGS) entry which is preliminary data.</text>
</comment>
<dbReference type="Pfam" id="PF07731">
    <property type="entry name" value="Cu-oxidase_2"/>
    <property type="match status" value="1"/>
</dbReference>
<evidence type="ECO:0000259" key="5">
    <source>
        <dbReference type="Pfam" id="PF00394"/>
    </source>
</evidence>
<dbReference type="EMBL" id="MVIJ01000075">
    <property type="protein sequence ID" value="ORB68113.1"/>
    <property type="molecule type" value="Genomic_DNA"/>
</dbReference>
<name>A0A1X0JYY9_MYCSC</name>
<feature type="domain" description="Plastocyanin-like" evidence="5">
    <location>
        <begin position="267"/>
        <end position="360"/>
    </location>
</feature>
<dbReference type="InterPro" id="IPR045087">
    <property type="entry name" value="Cu-oxidase_fam"/>
</dbReference>
<protein>
    <submittedName>
        <fullName evidence="8">Copper oxidase</fullName>
    </submittedName>
</protein>
<dbReference type="Pfam" id="PF07732">
    <property type="entry name" value="Cu-oxidase_3"/>
    <property type="match status" value="1"/>
</dbReference>
<organism evidence="8 9">
    <name type="scientific">Mycobacterium scrofulaceum</name>
    <dbReference type="NCBI Taxonomy" id="1783"/>
    <lineage>
        <taxon>Bacteria</taxon>
        <taxon>Bacillati</taxon>
        <taxon>Actinomycetota</taxon>
        <taxon>Actinomycetes</taxon>
        <taxon>Mycobacteriales</taxon>
        <taxon>Mycobacteriaceae</taxon>
        <taxon>Mycobacterium</taxon>
    </lineage>
</organism>
<dbReference type="CDD" id="cd13861">
    <property type="entry name" value="CuRO_1_CumA_like"/>
    <property type="match status" value="1"/>
</dbReference>
<dbReference type="CDD" id="cd13896">
    <property type="entry name" value="CuRO_3_CopA"/>
    <property type="match status" value="1"/>
</dbReference>
<dbReference type="AlphaFoldDB" id="A0A1X0JYY9"/>